<dbReference type="Pfam" id="PF02365">
    <property type="entry name" value="NAM"/>
    <property type="match status" value="1"/>
</dbReference>
<gene>
    <name evidence="7" type="ORF">U9M48_022078</name>
</gene>
<feature type="domain" description="NAC" evidence="6">
    <location>
        <begin position="67"/>
        <end position="225"/>
    </location>
</feature>
<name>A0AAQ3WTC5_PASNO</name>
<keyword evidence="2" id="KW-0238">DNA-binding</keyword>
<keyword evidence="4" id="KW-0539">Nucleus</keyword>
<feature type="region of interest" description="Disordered" evidence="5">
    <location>
        <begin position="283"/>
        <end position="318"/>
    </location>
</feature>
<dbReference type="PROSITE" id="PS51005">
    <property type="entry name" value="NAC"/>
    <property type="match status" value="1"/>
</dbReference>
<dbReference type="PANTHER" id="PTHR31079:SF9">
    <property type="entry name" value="SUPPRESSOR OF GAMMA RESPONSE 1"/>
    <property type="match status" value="1"/>
</dbReference>
<evidence type="ECO:0000256" key="2">
    <source>
        <dbReference type="ARBA" id="ARBA00023125"/>
    </source>
</evidence>
<evidence type="ECO:0000259" key="6">
    <source>
        <dbReference type="PROSITE" id="PS51005"/>
    </source>
</evidence>
<evidence type="ECO:0000256" key="4">
    <source>
        <dbReference type="ARBA" id="ARBA00023242"/>
    </source>
</evidence>
<dbReference type="AlphaFoldDB" id="A0AAQ3WTC5"/>
<dbReference type="SUPFAM" id="SSF101941">
    <property type="entry name" value="NAC domain"/>
    <property type="match status" value="1"/>
</dbReference>
<dbReference type="Proteomes" id="UP001341281">
    <property type="component" value="Chromosome 05"/>
</dbReference>
<dbReference type="Gene3D" id="2.170.150.80">
    <property type="entry name" value="NAC domain"/>
    <property type="match status" value="1"/>
</dbReference>
<evidence type="ECO:0000256" key="1">
    <source>
        <dbReference type="ARBA" id="ARBA00023015"/>
    </source>
</evidence>
<dbReference type="PANTHER" id="PTHR31079">
    <property type="entry name" value="NAC DOMAIN-CONTAINING PROTEIN 73"/>
    <property type="match status" value="1"/>
</dbReference>
<keyword evidence="1" id="KW-0805">Transcription regulation</keyword>
<organism evidence="7 8">
    <name type="scientific">Paspalum notatum var. saurae</name>
    <dbReference type="NCBI Taxonomy" id="547442"/>
    <lineage>
        <taxon>Eukaryota</taxon>
        <taxon>Viridiplantae</taxon>
        <taxon>Streptophyta</taxon>
        <taxon>Embryophyta</taxon>
        <taxon>Tracheophyta</taxon>
        <taxon>Spermatophyta</taxon>
        <taxon>Magnoliopsida</taxon>
        <taxon>Liliopsida</taxon>
        <taxon>Poales</taxon>
        <taxon>Poaceae</taxon>
        <taxon>PACMAD clade</taxon>
        <taxon>Panicoideae</taxon>
        <taxon>Andropogonodae</taxon>
        <taxon>Paspaleae</taxon>
        <taxon>Paspalinae</taxon>
        <taxon>Paspalum</taxon>
    </lineage>
</organism>
<accession>A0AAQ3WTC5</accession>
<dbReference type="EMBL" id="CP144749">
    <property type="protein sequence ID" value="WVZ73813.1"/>
    <property type="molecule type" value="Genomic_DNA"/>
</dbReference>
<dbReference type="GO" id="GO:0005634">
    <property type="term" value="C:nucleus"/>
    <property type="evidence" value="ECO:0007669"/>
    <property type="project" value="TreeGrafter"/>
</dbReference>
<feature type="compositionally biased region" description="Basic and acidic residues" evidence="5">
    <location>
        <begin position="283"/>
        <end position="308"/>
    </location>
</feature>
<dbReference type="InterPro" id="IPR036093">
    <property type="entry name" value="NAC_dom_sf"/>
</dbReference>
<sequence length="413" mass="46986">MYNKFVNGVELGSSWLIDSKRMASKIKNASGSTHHTTHAWKSNPTKECPKCNNIIDNSDVIDEWPGLPKGVKFDPSDQELLWHLLAKIGKVGVKPHPFINEFIPTIDLDKDLCYTHPQKLPGVKQDGSVSHFFHRTFKAYNTGTKKRRKINTNELGEVRWNKTGKTKPIVIGGTHLGCKKIMVMYASSVRGGKEEKTNWVMHQYHIGTGEDEKDNEFVVSKLFYQQNPKAAEKNSQGMGDPLGSVYVEDEADLSNCPPLMDRSTFPLEEDNSNQRTVEKYEHNCDQAKGHYEVKDKEDTHHTTEKVEDQDSQPSQDPKWWEGESQFLLSSQQLAECMSICDEFLQSQNSCGSGDEPQQRRPRLAEYAQVPADDLKKDLEECQKLDDSDNTNLELECIPEFRLSQLDCFATAWV</sequence>
<keyword evidence="8" id="KW-1185">Reference proteome</keyword>
<evidence type="ECO:0000313" key="7">
    <source>
        <dbReference type="EMBL" id="WVZ73813.1"/>
    </source>
</evidence>
<evidence type="ECO:0000256" key="5">
    <source>
        <dbReference type="SAM" id="MobiDB-lite"/>
    </source>
</evidence>
<reference evidence="7 8" key="1">
    <citation type="submission" date="2024-02" db="EMBL/GenBank/DDBJ databases">
        <title>High-quality chromosome-scale genome assembly of Pensacola bahiagrass (Paspalum notatum Flugge var. saurae).</title>
        <authorList>
            <person name="Vega J.M."/>
            <person name="Podio M."/>
            <person name="Orjuela J."/>
            <person name="Siena L.A."/>
            <person name="Pessino S.C."/>
            <person name="Combes M.C."/>
            <person name="Mariac C."/>
            <person name="Albertini E."/>
            <person name="Pupilli F."/>
            <person name="Ortiz J.P.A."/>
            <person name="Leblanc O."/>
        </authorList>
    </citation>
    <scope>NUCLEOTIDE SEQUENCE [LARGE SCALE GENOMIC DNA]</scope>
    <source>
        <strain evidence="7">R1</strain>
        <tissue evidence="7">Leaf</tissue>
    </source>
</reference>
<evidence type="ECO:0000313" key="8">
    <source>
        <dbReference type="Proteomes" id="UP001341281"/>
    </source>
</evidence>
<dbReference type="InterPro" id="IPR044799">
    <property type="entry name" value="SOG1-like"/>
</dbReference>
<evidence type="ECO:0000256" key="3">
    <source>
        <dbReference type="ARBA" id="ARBA00023163"/>
    </source>
</evidence>
<proteinExistence type="predicted"/>
<protein>
    <recommendedName>
        <fullName evidence="6">NAC domain-containing protein</fullName>
    </recommendedName>
</protein>
<dbReference type="GO" id="GO:0000976">
    <property type="term" value="F:transcription cis-regulatory region binding"/>
    <property type="evidence" value="ECO:0007669"/>
    <property type="project" value="TreeGrafter"/>
</dbReference>
<keyword evidence="3" id="KW-0804">Transcription</keyword>
<dbReference type="GO" id="GO:0003700">
    <property type="term" value="F:DNA-binding transcription factor activity"/>
    <property type="evidence" value="ECO:0007669"/>
    <property type="project" value="InterPro"/>
</dbReference>
<dbReference type="FunFam" id="2.170.150.80:FF:000009">
    <property type="entry name" value="NAC domain-containing protein 8"/>
    <property type="match status" value="1"/>
</dbReference>
<dbReference type="InterPro" id="IPR003441">
    <property type="entry name" value="NAC-dom"/>
</dbReference>